<evidence type="ECO:0000313" key="6">
    <source>
        <dbReference type="Proteomes" id="UP000639010"/>
    </source>
</evidence>
<dbReference type="Gene3D" id="3.30.930.30">
    <property type="match status" value="1"/>
</dbReference>
<keyword evidence="2" id="KW-0184">Conjugation</keyword>
<evidence type="ECO:0000259" key="4">
    <source>
        <dbReference type="Pfam" id="PF03389"/>
    </source>
</evidence>
<sequence>MAIYHLTAKVGSRRNGANARSKAAYITRQSEYAWRRDLVHAESRNMPSWARQGHTDFWEAADKHEAANGKLYYELEFSLPRELTKEQQLDLARSFLDSRAQVADVAGSLPYTFAIHSPRQPHVHAVFNERAFDGQDRAPDTWFKRAHGGGARKTRTMQPRAWLHETRAAWADACNQALQKAGYGVRVDHRTLEAQGVTDRLPQPHIGPKAWAMEQRGIQTERGDHWRDVQEANGAMQELREVEQQIERERLELEPKTPMQGGKKKQEKRMLTDAQKQAVTEIVSCYSSEIEAEMRNCEDQACDYLQDEYGHDEELMLLMQEELRLQLQAAREQRLLEEADERQDWEQEQGPSAKFRM</sequence>
<organism evidence="5 6">
    <name type="scientific">Desulfomicrobium macestii</name>
    <dbReference type="NCBI Taxonomy" id="90731"/>
    <lineage>
        <taxon>Bacteria</taxon>
        <taxon>Pseudomonadati</taxon>
        <taxon>Thermodesulfobacteriota</taxon>
        <taxon>Desulfovibrionia</taxon>
        <taxon>Desulfovibrionales</taxon>
        <taxon>Desulfomicrobiaceae</taxon>
        <taxon>Desulfomicrobium</taxon>
    </lineage>
</organism>
<reference evidence="5 6" key="1">
    <citation type="submission" date="2020-10" db="EMBL/GenBank/DDBJ databases">
        <title>Genomic Encyclopedia of Type Strains, Phase IV (KMG-IV): sequencing the most valuable type-strain genomes for metagenomic binning, comparative biology and taxonomic classification.</title>
        <authorList>
            <person name="Goeker M."/>
        </authorList>
    </citation>
    <scope>NUCLEOTIDE SEQUENCE [LARGE SCALE GENOMIC DNA]</scope>
    <source>
        <strain evidence="5 6">DSM 4194</strain>
    </source>
</reference>
<protein>
    <recommendedName>
        <fullName evidence="4">MobA/MobL protein domain-containing protein</fullName>
    </recommendedName>
</protein>
<feature type="region of interest" description="Disordered" evidence="3">
    <location>
        <begin position="338"/>
        <end position="357"/>
    </location>
</feature>
<dbReference type="RefSeq" id="WP_192625128.1">
    <property type="nucleotide sequence ID" value="NZ_JADBGG010000068.1"/>
</dbReference>
<proteinExistence type="inferred from homology"/>
<comment type="similarity">
    <text evidence="1">Belongs to the MobA/MobL family.</text>
</comment>
<feature type="domain" description="MobA/MobL protein" evidence="4">
    <location>
        <begin position="24"/>
        <end position="216"/>
    </location>
</feature>
<evidence type="ECO:0000313" key="5">
    <source>
        <dbReference type="EMBL" id="MBE1427392.1"/>
    </source>
</evidence>
<dbReference type="InterPro" id="IPR005053">
    <property type="entry name" value="MobA_MobL"/>
</dbReference>
<name>A0ABR9H9L0_9BACT</name>
<dbReference type="Proteomes" id="UP000639010">
    <property type="component" value="Unassembled WGS sequence"/>
</dbReference>
<evidence type="ECO:0000256" key="3">
    <source>
        <dbReference type="SAM" id="MobiDB-lite"/>
    </source>
</evidence>
<gene>
    <name evidence="5" type="ORF">H4684_004086</name>
</gene>
<evidence type="ECO:0000256" key="2">
    <source>
        <dbReference type="ARBA" id="ARBA00022971"/>
    </source>
</evidence>
<dbReference type="EMBL" id="JADBGG010000068">
    <property type="protein sequence ID" value="MBE1427392.1"/>
    <property type="molecule type" value="Genomic_DNA"/>
</dbReference>
<comment type="caution">
    <text evidence="5">The sequence shown here is derived from an EMBL/GenBank/DDBJ whole genome shotgun (WGS) entry which is preliminary data.</text>
</comment>
<evidence type="ECO:0000256" key="1">
    <source>
        <dbReference type="ARBA" id="ARBA00010873"/>
    </source>
</evidence>
<keyword evidence="6" id="KW-1185">Reference proteome</keyword>
<dbReference type="Pfam" id="PF03389">
    <property type="entry name" value="MobA_MobL"/>
    <property type="match status" value="1"/>
</dbReference>
<accession>A0ABR9H9L0</accession>